<protein>
    <submittedName>
        <fullName evidence="1">Uncharacterized protein</fullName>
    </submittedName>
</protein>
<reference evidence="1" key="1">
    <citation type="submission" date="2018-05" db="EMBL/GenBank/DDBJ databases">
        <authorList>
            <person name="Lanie J.A."/>
            <person name="Ng W.-L."/>
            <person name="Kazmierczak K.M."/>
            <person name="Andrzejewski T.M."/>
            <person name="Davidsen T.M."/>
            <person name="Wayne K.J."/>
            <person name="Tettelin H."/>
            <person name="Glass J.I."/>
            <person name="Rusch D."/>
            <person name="Podicherti R."/>
            <person name="Tsui H.-C.T."/>
            <person name="Winkler M.E."/>
        </authorList>
    </citation>
    <scope>NUCLEOTIDE SEQUENCE</scope>
</reference>
<dbReference type="EMBL" id="UINC01211252">
    <property type="protein sequence ID" value="SVE35074.1"/>
    <property type="molecule type" value="Genomic_DNA"/>
</dbReference>
<organism evidence="1">
    <name type="scientific">marine metagenome</name>
    <dbReference type="NCBI Taxonomy" id="408172"/>
    <lineage>
        <taxon>unclassified sequences</taxon>
        <taxon>metagenomes</taxon>
        <taxon>ecological metagenomes</taxon>
    </lineage>
</organism>
<accession>A0A383CSI2</accession>
<dbReference type="AlphaFoldDB" id="A0A383CSI2"/>
<evidence type="ECO:0000313" key="1">
    <source>
        <dbReference type="EMBL" id="SVE35074.1"/>
    </source>
</evidence>
<gene>
    <name evidence="1" type="ORF">METZ01_LOCUS487928</name>
</gene>
<proteinExistence type="predicted"/>
<name>A0A383CSI2_9ZZZZ</name>
<feature type="non-terminal residue" evidence="1">
    <location>
        <position position="152"/>
    </location>
</feature>
<sequence>MNIITIYHRVADEGIGWDEFSAGDTLETAYAYVDEEWDEEADGVDPLPFLSNVYRQNNAVDGTEINVQKGKRSLSVGDVVGLPDNTYWTVNRLGWGPVDEIDVGLALTSNEYEEDGGLCPRCESQSLQVPITINALSRTTREPTDTPVYVCE</sequence>